<evidence type="ECO:0000256" key="4">
    <source>
        <dbReference type="ARBA" id="ARBA00022989"/>
    </source>
</evidence>
<keyword evidence="8" id="KW-1185">Reference proteome</keyword>
<dbReference type="OrthoDB" id="2012235at2759"/>
<organism evidence="7 8">
    <name type="scientific">Carpinus fangiana</name>
    <dbReference type="NCBI Taxonomy" id="176857"/>
    <lineage>
        <taxon>Eukaryota</taxon>
        <taxon>Viridiplantae</taxon>
        <taxon>Streptophyta</taxon>
        <taxon>Embryophyta</taxon>
        <taxon>Tracheophyta</taxon>
        <taxon>Spermatophyta</taxon>
        <taxon>Magnoliopsida</taxon>
        <taxon>eudicotyledons</taxon>
        <taxon>Gunneridae</taxon>
        <taxon>Pentapetalae</taxon>
        <taxon>rosids</taxon>
        <taxon>fabids</taxon>
        <taxon>Fagales</taxon>
        <taxon>Betulaceae</taxon>
        <taxon>Carpinus</taxon>
    </lineage>
</organism>
<dbReference type="InterPro" id="IPR047622">
    <property type="entry name" value="GPR1_FUN34_YAAH"/>
</dbReference>
<dbReference type="PANTHER" id="PTHR31123:SF1">
    <property type="entry name" value="ACCUMULATION OF DYADS PROTEIN 2-RELATED"/>
    <property type="match status" value="1"/>
</dbReference>
<sequence>MRVEWRLPDSASTARNKRDATNGSCAWGIESGLLRRAREVSGYSWHKTRLWAALSCRASDIYLACVRLNAFLTPALDLLDNREELRGERAMHWASDLRAPKELHDGGGRLHHGPGVSIRSFSVDSRLPHSFITMADNTHTNGVSGTDQQPANAAARRPYDYGGNPLAREETNESARLAAFGGGLQPGLYKQVKSNIANPAPLGLCAFALTTFLLSLINMGTRGVATPNIVVSAAFGYGGLVQLLAGMWEMAVGNTFGATALSSYGGFWISFAIIFTPGGFSIEEAYSADMTEFYDVFGFYLMGWFIFTFLMLLCTLRSTLAFFLLFFFLDMAFLLLGITYLVRVDGMPNTKIEKAGGVFACLSAFTAWYNALAGILDRSNSFFLIPVLHFPWSEKGREARGKPLAADKEAQD</sequence>
<dbReference type="GO" id="GO:0015123">
    <property type="term" value="F:acetate transmembrane transporter activity"/>
    <property type="evidence" value="ECO:0007669"/>
    <property type="project" value="TreeGrafter"/>
</dbReference>
<dbReference type="InterPro" id="IPR051633">
    <property type="entry name" value="AceTr"/>
</dbReference>
<dbReference type="Pfam" id="PF01184">
    <property type="entry name" value="Gpr1_Fun34_YaaH"/>
    <property type="match status" value="1"/>
</dbReference>
<name>A0A5N6KNF0_9ROSI</name>
<dbReference type="GO" id="GO:0005886">
    <property type="term" value="C:plasma membrane"/>
    <property type="evidence" value="ECO:0007669"/>
    <property type="project" value="TreeGrafter"/>
</dbReference>
<evidence type="ECO:0000313" key="7">
    <source>
        <dbReference type="EMBL" id="KAB8336683.1"/>
    </source>
</evidence>
<dbReference type="Proteomes" id="UP000327013">
    <property type="component" value="Unassembled WGS sequence"/>
</dbReference>
<evidence type="ECO:0000256" key="3">
    <source>
        <dbReference type="ARBA" id="ARBA00022692"/>
    </source>
</evidence>
<dbReference type="NCBIfam" id="NF038013">
    <property type="entry name" value="AceTr_1"/>
    <property type="match status" value="1"/>
</dbReference>
<proteinExistence type="inferred from homology"/>
<feature type="transmembrane region" description="Helical" evidence="6">
    <location>
        <begin position="229"/>
        <end position="248"/>
    </location>
</feature>
<evidence type="ECO:0008006" key="9">
    <source>
        <dbReference type="Google" id="ProtNLM"/>
    </source>
</evidence>
<keyword evidence="4 6" id="KW-1133">Transmembrane helix</keyword>
<dbReference type="AlphaFoldDB" id="A0A5N6KNF0"/>
<comment type="caution">
    <text evidence="7">The sequence shown here is derived from an EMBL/GenBank/DDBJ whole genome shotgun (WGS) entry which is preliminary data.</text>
</comment>
<dbReference type="PANTHER" id="PTHR31123">
    <property type="entry name" value="ACCUMULATION OF DYADS PROTEIN 2-RELATED"/>
    <property type="match status" value="1"/>
</dbReference>
<evidence type="ECO:0000256" key="2">
    <source>
        <dbReference type="ARBA" id="ARBA00005587"/>
    </source>
</evidence>
<feature type="transmembrane region" description="Helical" evidence="6">
    <location>
        <begin position="200"/>
        <end position="217"/>
    </location>
</feature>
<feature type="transmembrane region" description="Helical" evidence="6">
    <location>
        <begin position="296"/>
        <end position="313"/>
    </location>
</feature>
<gene>
    <name evidence="7" type="ORF">FH972_020994</name>
</gene>
<evidence type="ECO:0000256" key="5">
    <source>
        <dbReference type="ARBA" id="ARBA00023136"/>
    </source>
</evidence>
<evidence type="ECO:0000313" key="8">
    <source>
        <dbReference type="Proteomes" id="UP000327013"/>
    </source>
</evidence>
<feature type="transmembrane region" description="Helical" evidence="6">
    <location>
        <begin position="255"/>
        <end position="276"/>
    </location>
</feature>
<comment type="subcellular location">
    <subcellularLocation>
        <location evidence="1">Membrane</location>
        <topology evidence="1">Multi-pass membrane protein</topology>
    </subcellularLocation>
</comment>
<evidence type="ECO:0000256" key="1">
    <source>
        <dbReference type="ARBA" id="ARBA00004141"/>
    </source>
</evidence>
<feature type="transmembrane region" description="Helical" evidence="6">
    <location>
        <begin position="320"/>
        <end position="343"/>
    </location>
</feature>
<dbReference type="EMBL" id="VIBQ01000009">
    <property type="protein sequence ID" value="KAB8336683.1"/>
    <property type="molecule type" value="Genomic_DNA"/>
</dbReference>
<dbReference type="PROSITE" id="PS01114">
    <property type="entry name" value="GPR1_FUN34_YAAH"/>
    <property type="match status" value="1"/>
</dbReference>
<dbReference type="InterPro" id="IPR000791">
    <property type="entry name" value="Gpr1/Fun34/SatP-like"/>
</dbReference>
<reference evidence="7 8" key="1">
    <citation type="submission" date="2019-06" db="EMBL/GenBank/DDBJ databases">
        <title>A chromosomal-level reference genome of Carpinus fangiana (Coryloideae, Betulaceae).</title>
        <authorList>
            <person name="Yang X."/>
            <person name="Wang Z."/>
            <person name="Zhang L."/>
            <person name="Hao G."/>
            <person name="Liu J."/>
            <person name="Yang Y."/>
        </authorList>
    </citation>
    <scope>NUCLEOTIDE SEQUENCE [LARGE SCALE GENOMIC DNA]</scope>
    <source>
        <strain evidence="7">Cfa_2016G</strain>
        <tissue evidence="7">Leaf</tissue>
    </source>
</reference>
<keyword evidence="3 6" id="KW-0812">Transmembrane</keyword>
<keyword evidence="5 6" id="KW-0472">Membrane</keyword>
<comment type="similarity">
    <text evidence="2">Belongs to the acetate uptake transporter (AceTr) (TC 2.A.96) family.</text>
</comment>
<feature type="transmembrane region" description="Helical" evidence="6">
    <location>
        <begin position="355"/>
        <end position="376"/>
    </location>
</feature>
<evidence type="ECO:0000256" key="6">
    <source>
        <dbReference type="SAM" id="Phobius"/>
    </source>
</evidence>
<protein>
    <recommendedName>
        <fullName evidence="9">GPR1/FUN34/yaaH family protein</fullName>
    </recommendedName>
</protein>
<accession>A0A5N6KNF0</accession>